<sequence length="398" mass="40050">MLSSLRTVLGVALLVVALASAPIGEAARRGLEEHKGEVADTADFPAYFGRKLMQGGPTCSFACSNLATCVTATCNYYNSTHNYVTVNMATCKSGTISPPPPSPPPPPSSASAPEPPSPKPASAPSSPAASQPASSQPPSSPAAAPSSQPPAPQPAAAAPPPPPPPSPPPPSPPPPPPPSPPPVAPVGDNTATPPPSPPACANDTIWAAPRSTGEAQPGTTVPTFKFTTGSPAASSSPLFTWNPLQTIITDAGSDKWGGYFTITTPSSGQTFTTATTATTIAAGPFGCAGCAKNDPRRGWDVGGVIIQVRAVNATFVTASCSLLIRNNANVTAVVDQAHVYASYTPMPNFNPGQFPTATITGIPGAEGTNTTMTARVGGTKAANSSPIYLACHWGVAAC</sequence>
<dbReference type="AlphaFoldDB" id="A0A835XJX2"/>
<accession>A0A835XJX2</accession>
<proteinExistence type="predicted"/>
<comment type="caution">
    <text evidence="3">The sequence shown here is derived from an EMBL/GenBank/DDBJ whole genome shotgun (WGS) entry which is preliminary data.</text>
</comment>
<protein>
    <submittedName>
        <fullName evidence="3">Uncharacterized protein</fullName>
    </submittedName>
</protein>
<feature type="compositionally biased region" description="Pro residues" evidence="1">
    <location>
        <begin position="147"/>
        <end position="184"/>
    </location>
</feature>
<feature type="compositionally biased region" description="Pro residues" evidence="1">
    <location>
        <begin position="97"/>
        <end position="121"/>
    </location>
</feature>
<keyword evidence="4" id="KW-1185">Reference proteome</keyword>
<feature type="region of interest" description="Disordered" evidence="1">
    <location>
        <begin position="95"/>
        <end position="235"/>
    </location>
</feature>
<organism evidence="3 4">
    <name type="scientific">Edaphochlamys debaryana</name>
    <dbReference type="NCBI Taxonomy" id="47281"/>
    <lineage>
        <taxon>Eukaryota</taxon>
        <taxon>Viridiplantae</taxon>
        <taxon>Chlorophyta</taxon>
        <taxon>core chlorophytes</taxon>
        <taxon>Chlorophyceae</taxon>
        <taxon>CS clade</taxon>
        <taxon>Chlamydomonadales</taxon>
        <taxon>Chlamydomonadales incertae sedis</taxon>
        <taxon>Edaphochlamys</taxon>
    </lineage>
</organism>
<evidence type="ECO:0000313" key="3">
    <source>
        <dbReference type="EMBL" id="KAG2484740.1"/>
    </source>
</evidence>
<keyword evidence="2" id="KW-0732">Signal</keyword>
<dbReference type="Proteomes" id="UP000612055">
    <property type="component" value="Unassembled WGS sequence"/>
</dbReference>
<reference evidence="3" key="1">
    <citation type="journal article" date="2020" name="bioRxiv">
        <title>Comparative genomics of Chlamydomonas.</title>
        <authorList>
            <person name="Craig R.J."/>
            <person name="Hasan A.R."/>
            <person name="Ness R.W."/>
            <person name="Keightley P.D."/>
        </authorList>
    </citation>
    <scope>NUCLEOTIDE SEQUENCE</scope>
    <source>
        <strain evidence="3">CCAP 11/70</strain>
    </source>
</reference>
<evidence type="ECO:0000256" key="2">
    <source>
        <dbReference type="SAM" id="SignalP"/>
    </source>
</evidence>
<feature type="chain" id="PRO_5032283206" evidence="2">
    <location>
        <begin position="27"/>
        <end position="398"/>
    </location>
</feature>
<feature type="compositionally biased region" description="Polar residues" evidence="1">
    <location>
        <begin position="213"/>
        <end position="235"/>
    </location>
</feature>
<dbReference type="PRINTS" id="PR01217">
    <property type="entry name" value="PRICHEXTENSN"/>
</dbReference>
<feature type="signal peptide" evidence="2">
    <location>
        <begin position="1"/>
        <end position="26"/>
    </location>
</feature>
<name>A0A835XJX2_9CHLO</name>
<evidence type="ECO:0000313" key="4">
    <source>
        <dbReference type="Proteomes" id="UP000612055"/>
    </source>
</evidence>
<feature type="compositionally biased region" description="Low complexity" evidence="1">
    <location>
        <begin position="122"/>
        <end position="146"/>
    </location>
</feature>
<dbReference type="EMBL" id="JAEHOE010000143">
    <property type="protein sequence ID" value="KAG2484740.1"/>
    <property type="molecule type" value="Genomic_DNA"/>
</dbReference>
<gene>
    <name evidence="3" type="ORF">HYH03_016487</name>
</gene>
<evidence type="ECO:0000256" key="1">
    <source>
        <dbReference type="SAM" id="MobiDB-lite"/>
    </source>
</evidence>